<evidence type="ECO:0000313" key="1">
    <source>
        <dbReference type="EMBL" id="KAL3598263.1"/>
    </source>
</evidence>
<protein>
    <submittedName>
        <fullName evidence="1">Uncharacterized protein</fullName>
    </submittedName>
</protein>
<keyword evidence="2" id="KW-1185">Reference proteome</keyword>
<comment type="caution">
    <text evidence="1">The sequence shown here is derived from an EMBL/GenBank/DDBJ whole genome shotgun (WGS) entry which is preliminary data.</text>
</comment>
<gene>
    <name evidence="1" type="ORF">D5086_006181</name>
</gene>
<accession>A0ACC4CLZ9</accession>
<evidence type="ECO:0000313" key="2">
    <source>
        <dbReference type="Proteomes" id="UP000309997"/>
    </source>
</evidence>
<name>A0ACC4CLZ9_POPAL</name>
<feature type="non-terminal residue" evidence="1">
    <location>
        <position position="1"/>
    </location>
</feature>
<organism evidence="1 2">
    <name type="scientific">Populus alba</name>
    <name type="common">White poplar</name>
    <dbReference type="NCBI Taxonomy" id="43335"/>
    <lineage>
        <taxon>Eukaryota</taxon>
        <taxon>Viridiplantae</taxon>
        <taxon>Streptophyta</taxon>
        <taxon>Embryophyta</taxon>
        <taxon>Tracheophyta</taxon>
        <taxon>Spermatophyta</taxon>
        <taxon>Magnoliopsida</taxon>
        <taxon>eudicotyledons</taxon>
        <taxon>Gunneridae</taxon>
        <taxon>Pentapetalae</taxon>
        <taxon>rosids</taxon>
        <taxon>fabids</taxon>
        <taxon>Malpighiales</taxon>
        <taxon>Salicaceae</taxon>
        <taxon>Saliceae</taxon>
        <taxon>Populus</taxon>
    </lineage>
</organism>
<sequence length="137" mass="15220">FHMCKELGLVDKIPRLVCAQAANANPLYLYANPPVSVAADFGSVMDVLKKYLSKTPKWCLGLEEPTCVATSEPAKRCKPDICSCLQVASVTEKQLLKTAALLWLKFQLQRLLASSTGMNLYKSNVMLIILVIWFVRS</sequence>
<proteinExistence type="predicted"/>
<dbReference type="Proteomes" id="UP000309997">
    <property type="component" value="Unassembled WGS sequence"/>
</dbReference>
<dbReference type="EMBL" id="RCHU02000003">
    <property type="protein sequence ID" value="KAL3598263.1"/>
    <property type="molecule type" value="Genomic_DNA"/>
</dbReference>
<reference evidence="1 2" key="1">
    <citation type="journal article" date="2024" name="Plant Biotechnol. J.">
        <title>Genome and CRISPR/Cas9 system of a widespread forest tree (Populus alba) in the world.</title>
        <authorList>
            <person name="Liu Y.J."/>
            <person name="Jiang P.F."/>
            <person name="Han X.M."/>
            <person name="Li X.Y."/>
            <person name="Wang H.M."/>
            <person name="Wang Y.J."/>
            <person name="Wang X.X."/>
            <person name="Zeng Q.Y."/>
        </authorList>
    </citation>
    <scope>NUCLEOTIDE SEQUENCE [LARGE SCALE GENOMIC DNA]</scope>
    <source>
        <strain evidence="2">cv. PAL-ZL1</strain>
    </source>
</reference>